<evidence type="ECO:0000313" key="1">
    <source>
        <dbReference type="EMBL" id="KAH1122540.1"/>
    </source>
</evidence>
<proteinExistence type="predicted"/>
<comment type="caution">
    <text evidence="1">The sequence shown here is derived from an EMBL/GenBank/DDBJ whole genome shotgun (WGS) entry which is preliminary data.</text>
</comment>
<reference evidence="1 2" key="1">
    <citation type="journal article" date="2021" name="Plant Biotechnol. J.">
        <title>Multi-omics assisted identification of the key and species-specific regulatory components of drought-tolerant mechanisms in Gossypium stocksii.</title>
        <authorList>
            <person name="Yu D."/>
            <person name="Ke L."/>
            <person name="Zhang D."/>
            <person name="Wu Y."/>
            <person name="Sun Y."/>
            <person name="Mei J."/>
            <person name="Sun J."/>
            <person name="Sun Y."/>
        </authorList>
    </citation>
    <scope>NUCLEOTIDE SEQUENCE [LARGE SCALE GENOMIC DNA]</scope>
    <source>
        <strain evidence="2">cv. E1</strain>
        <tissue evidence="1">Leaf</tissue>
    </source>
</reference>
<protein>
    <submittedName>
        <fullName evidence="1">Uncharacterized protein</fullName>
    </submittedName>
</protein>
<accession>A0A9D4AJI0</accession>
<dbReference type="AlphaFoldDB" id="A0A9D4AJI0"/>
<dbReference type="EMBL" id="JAIQCV010000002">
    <property type="protein sequence ID" value="KAH1122540.1"/>
    <property type="molecule type" value="Genomic_DNA"/>
</dbReference>
<gene>
    <name evidence="1" type="ORF">J1N35_005700</name>
</gene>
<name>A0A9D4AJI0_9ROSI</name>
<dbReference type="OrthoDB" id="1000931at2759"/>
<evidence type="ECO:0000313" key="2">
    <source>
        <dbReference type="Proteomes" id="UP000828251"/>
    </source>
</evidence>
<organism evidence="1 2">
    <name type="scientific">Gossypium stocksii</name>
    <dbReference type="NCBI Taxonomy" id="47602"/>
    <lineage>
        <taxon>Eukaryota</taxon>
        <taxon>Viridiplantae</taxon>
        <taxon>Streptophyta</taxon>
        <taxon>Embryophyta</taxon>
        <taxon>Tracheophyta</taxon>
        <taxon>Spermatophyta</taxon>
        <taxon>Magnoliopsida</taxon>
        <taxon>eudicotyledons</taxon>
        <taxon>Gunneridae</taxon>
        <taxon>Pentapetalae</taxon>
        <taxon>rosids</taxon>
        <taxon>malvids</taxon>
        <taxon>Malvales</taxon>
        <taxon>Malvaceae</taxon>
        <taxon>Malvoideae</taxon>
        <taxon>Gossypium</taxon>
    </lineage>
</organism>
<sequence>MTCARTLRVERVHRSRIRVYPVSESAKFPQIFQKYNLEFKPDIVGLFETHVSGVKTDKIIAKLGFQYSHRLEAMGFSGEIWIGWRESIRIEIVHNHSQFVLTRVSGCVPTQFLTLHLFTAVLSAKRNENGEWLFEEAELQLKAIIFFKKLYGEQSVGMKNLSISNFPRLDHSDFLLLGKEVLVDEIKITLFKMSPMKSSGSDGFHALFFQSQWELVAGAVCK</sequence>
<keyword evidence="2" id="KW-1185">Reference proteome</keyword>
<dbReference type="Proteomes" id="UP000828251">
    <property type="component" value="Unassembled WGS sequence"/>
</dbReference>